<keyword evidence="2" id="KW-1185">Reference proteome</keyword>
<evidence type="ECO:0000313" key="2">
    <source>
        <dbReference type="Proteomes" id="UP000646523"/>
    </source>
</evidence>
<dbReference type="InterPro" id="IPR027417">
    <property type="entry name" value="P-loop_NTPase"/>
</dbReference>
<organism evidence="1 2">
    <name type="scientific">Nonomuraea cavernae</name>
    <dbReference type="NCBI Taxonomy" id="2045107"/>
    <lineage>
        <taxon>Bacteria</taxon>
        <taxon>Bacillati</taxon>
        <taxon>Actinomycetota</taxon>
        <taxon>Actinomycetes</taxon>
        <taxon>Streptosporangiales</taxon>
        <taxon>Streptosporangiaceae</taxon>
        <taxon>Nonomuraea</taxon>
    </lineage>
</organism>
<proteinExistence type="predicted"/>
<evidence type="ECO:0008006" key="3">
    <source>
        <dbReference type="Google" id="ProtNLM"/>
    </source>
</evidence>
<dbReference type="AlphaFoldDB" id="A0A918DFQ0"/>
<reference evidence="1" key="1">
    <citation type="journal article" date="2014" name="Int. J. Syst. Evol. Microbiol.">
        <title>Complete genome sequence of Corynebacterium casei LMG S-19264T (=DSM 44701T), isolated from a smear-ripened cheese.</title>
        <authorList>
            <consortium name="US DOE Joint Genome Institute (JGI-PGF)"/>
            <person name="Walter F."/>
            <person name="Albersmeier A."/>
            <person name="Kalinowski J."/>
            <person name="Ruckert C."/>
        </authorList>
    </citation>
    <scope>NUCLEOTIDE SEQUENCE</scope>
    <source>
        <strain evidence="1">CGMCC 4.7368</strain>
    </source>
</reference>
<evidence type="ECO:0000313" key="1">
    <source>
        <dbReference type="EMBL" id="GGO60847.1"/>
    </source>
</evidence>
<reference evidence="1" key="2">
    <citation type="submission" date="2020-09" db="EMBL/GenBank/DDBJ databases">
        <authorList>
            <person name="Sun Q."/>
            <person name="Zhou Y."/>
        </authorList>
    </citation>
    <scope>NUCLEOTIDE SEQUENCE</scope>
    <source>
        <strain evidence="1">CGMCC 4.7368</strain>
    </source>
</reference>
<dbReference type="Pfam" id="PF13469">
    <property type="entry name" value="Sulfotransfer_3"/>
    <property type="match status" value="1"/>
</dbReference>
<dbReference type="RefSeq" id="WP_189121990.1">
    <property type="nucleotide sequence ID" value="NZ_BMNH01000001.1"/>
</dbReference>
<dbReference type="Gene3D" id="3.40.50.300">
    <property type="entry name" value="P-loop containing nucleotide triphosphate hydrolases"/>
    <property type="match status" value="1"/>
</dbReference>
<name>A0A918DFQ0_9ACTN</name>
<accession>A0A918DFQ0</accession>
<dbReference type="Proteomes" id="UP000646523">
    <property type="component" value="Unassembled WGS sequence"/>
</dbReference>
<gene>
    <name evidence="1" type="ORF">GCM10012289_01680</name>
</gene>
<sequence length="266" mass="29372">MNTSGSPPLILLGAQRSGTTALGAVLDAAFDAVGGVFTVNGKLPYLLHRWCTEEDVRARHLRADEMLHALRRRPPYGLRSERWLATVEGVLREAAADVAAGSAVDAATLRRDLVRRAYAGATRFGEKYNEYLLELDRLAQTVPDAHWVLLVRHPAAVADSMLRWSGDRPWRPGTWEAALDKWAAWHEPWLRHERARDPARSTVVEYGRLCAGDDLDRLSTAVGLDLAPHAGLLAERPPPAPPRALPPRVERIWQALAGTPHHGGSR</sequence>
<dbReference type="EMBL" id="BMNH01000001">
    <property type="protein sequence ID" value="GGO60847.1"/>
    <property type="molecule type" value="Genomic_DNA"/>
</dbReference>
<protein>
    <recommendedName>
        <fullName evidence="3">Sulfotransferase family protein</fullName>
    </recommendedName>
</protein>
<comment type="caution">
    <text evidence="1">The sequence shown here is derived from an EMBL/GenBank/DDBJ whole genome shotgun (WGS) entry which is preliminary data.</text>
</comment>
<dbReference type="SUPFAM" id="SSF52540">
    <property type="entry name" value="P-loop containing nucleoside triphosphate hydrolases"/>
    <property type="match status" value="1"/>
</dbReference>